<evidence type="ECO:0000256" key="1">
    <source>
        <dbReference type="ARBA" id="ARBA00004930"/>
    </source>
</evidence>
<proteinExistence type="predicted"/>
<organism evidence="4 5">
    <name type="scientific">Forsythia ovata</name>
    <dbReference type="NCBI Taxonomy" id="205694"/>
    <lineage>
        <taxon>Eukaryota</taxon>
        <taxon>Viridiplantae</taxon>
        <taxon>Streptophyta</taxon>
        <taxon>Embryophyta</taxon>
        <taxon>Tracheophyta</taxon>
        <taxon>Spermatophyta</taxon>
        <taxon>Magnoliopsida</taxon>
        <taxon>eudicotyledons</taxon>
        <taxon>Gunneridae</taxon>
        <taxon>Pentapetalae</taxon>
        <taxon>asterids</taxon>
        <taxon>lamiids</taxon>
        <taxon>Lamiales</taxon>
        <taxon>Oleaceae</taxon>
        <taxon>Forsythieae</taxon>
        <taxon>Forsythia</taxon>
    </lineage>
</organism>
<name>A0ABD1VGD4_9LAMI</name>
<comment type="caution">
    <text evidence="4">The sequence shown here is derived from an EMBL/GenBank/DDBJ whole genome shotgun (WGS) entry which is preliminary data.</text>
</comment>
<protein>
    <submittedName>
        <fullName evidence="4">Long chain acyl-CoA synthetase 4</fullName>
    </submittedName>
</protein>
<evidence type="ECO:0000259" key="3">
    <source>
        <dbReference type="Pfam" id="PF00501"/>
    </source>
</evidence>
<sequence>MAEKKFIVEIEKAKEAKDGRPSVGPVYRNVLVKDGFRPLAQGLQSCWDMFCESVKNYPNNRMLGEREIINGKLLRLSSVTYTALVSFGNVTVEQKEAAGNFGVKIYSWNDFLLLGLNKQFDIPIKKKTDICTIMYTSGTTGDPKGVMISNDSILSVISGVNLHLESMNEEVK</sequence>
<keyword evidence="2" id="KW-0587">Phenylpropanoid metabolism</keyword>
<dbReference type="GO" id="GO:0004467">
    <property type="term" value="F:long-chain fatty acid-CoA ligase activity"/>
    <property type="evidence" value="ECO:0007669"/>
    <property type="project" value="UniProtKB-ARBA"/>
</dbReference>
<dbReference type="EMBL" id="JBFOLJ010000005">
    <property type="protein sequence ID" value="KAL2536402.1"/>
    <property type="molecule type" value="Genomic_DNA"/>
</dbReference>
<evidence type="ECO:0000313" key="4">
    <source>
        <dbReference type="EMBL" id="KAL2536402.1"/>
    </source>
</evidence>
<accession>A0ABD1VGD4</accession>
<dbReference type="PANTHER" id="PTHR43272:SF87">
    <property type="entry name" value="LONG-CHAIN-FATTY-ACID--COA LIGASE"/>
    <property type="match status" value="1"/>
</dbReference>
<dbReference type="GO" id="GO:0009698">
    <property type="term" value="P:phenylpropanoid metabolic process"/>
    <property type="evidence" value="ECO:0007669"/>
    <property type="project" value="UniProtKB-KW"/>
</dbReference>
<evidence type="ECO:0000313" key="5">
    <source>
        <dbReference type="Proteomes" id="UP001604277"/>
    </source>
</evidence>
<evidence type="ECO:0000256" key="2">
    <source>
        <dbReference type="ARBA" id="ARBA00023051"/>
    </source>
</evidence>
<dbReference type="Proteomes" id="UP001604277">
    <property type="component" value="Unassembled WGS sequence"/>
</dbReference>
<dbReference type="InterPro" id="IPR020845">
    <property type="entry name" value="AMP-binding_CS"/>
</dbReference>
<reference evidence="5" key="1">
    <citation type="submission" date="2024-07" db="EMBL/GenBank/DDBJ databases">
        <title>Two chromosome-level genome assemblies of Korean endemic species Abeliophyllum distichum and Forsythia ovata (Oleaceae).</title>
        <authorList>
            <person name="Jang H."/>
        </authorList>
    </citation>
    <scope>NUCLEOTIDE SEQUENCE [LARGE SCALE GENOMIC DNA]</scope>
</reference>
<dbReference type="Gene3D" id="3.40.50.12780">
    <property type="entry name" value="N-terminal domain of ligase-like"/>
    <property type="match status" value="1"/>
</dbReference>
<dbReference type="InterPro" id="IPR000873">
    <property type="entry name" value="AMP-dep_synth/lig_dom"/>
</dbReference>
<comment type="pathway">
    <text evidence="1">Phytoalexin biosynthesis; 3,4',5-trihydroxystilbene biosynthesis; 3,4',5-trihydroxystilbene from trans-4-coumarate: step 1/2.</text>
</comment>
<feature type="domain" description="AMP-dependent synthetase/ligase" evidence="3">
    <location>
        <begin position="105"/>
        <end position="161"/>
    </location>
</feature>
<dbReference type="PANTHER" id="PTHR43272">
    <property type="entry name" value="LONG-CHAIN-FATTY-ACID--COA LIGASE"/>
    <property type="match status" value="1"/>
</dbReference>
<dbReference type="PROSITE" id="PS00455">
    <property type="entry name" value="AMP_BINDING"/>
    <property type="match status" value="1"/>
</dbReference>
<dbReference type="AlphaFoldDB" id="A0ABD1VGD4"/>
<keyword evidence="5" id="KW-1185">Reference proteome</keyword>
<dbReference type="InterPro" id="IPR042099">
    <property type="entry name" value="ANL_N_sf"/>
</dbReference>
<dbReference type="Pfam" id="PF00501">
    <property type="entry name" value="AMP-binding"/>
    <property type="match status" value="1"/>
</dbReference>
<gene>
    <name evidence="4" type="ORF">Fot_17793</name>
</gene>
<dbReference type="SUPFAM" id="SSF56801">
    <property type="entry name" value="Acetyl-CoA synthetase-like"/>
    <property type="match status" value="1"/>
</dbReference>